<evidence type="ECO:0000256" key="2">
    <source>
        <dbReference type="ARBA" id="ARBA00022448"/>
    </source>
</evidence>
<dbReference type="PANTHER" id="PTHR13024:SF0">
    <property type="entry name" value="MICROSOMAL TRIACYLGLYCEROL TRANSFER PROTEIN"/>
    <property type="match status" value="1"/>
</dbReference>
<reference evidence="7" key="1">
    <citation type="submission" date="2022-01" db="EMBL/GenBank/DDBJ databases">
        <authorList>
            <person name="King R."/>
        </authorList>
    </citation>
    <scope>NUCLEOTIDE SEQUENCE</scope>
</reference>
<dbReference type="PROSITE" id="PS51211">
    <property type="entry name" value="VITELLOGENIN"/>
    <property type="match status" value="1"/>
</dbReference>
<dbReference type="AlphaFoldDB" id="A0A9N9N344"/>
<evidence type="ECO:0000256" key="3">
    <source>
        <dbReference type="ARBA" id="ARBA00022729"/>
    </source>
</evidence>
<protein>
    <recommendedName>
        <fullName evidence="6">Vitellogenin domain-containing protein</fullName>
    </recommendedName>
</protein>
<feature type="domain" description="Vitellogenin" evidence="6">
    <location>
        <begin position="34"/>
        <end position="632"/>
    </location>
</feature>
<organism evidence="7 8">
    <name type="scientific">Ceutorhynchus assimilis</name>
    <name type="common">cabbage seed weevil</name>
    <dbReference type="NCBI Taxonomy" id="467358"/>
    <lineage>
        <taxon>Eukaryota</taxon>
        <taxon>Metazoa</taxon>
        <taxon>Ecdysozoa</taxon>
        <taxon>Arthropoda</taxon>
        <taxon>Hexapoda</taxon>
        <taxon>Insecta</taxon>
        <taxon>Pterygota</taxon>
        <taxon>Neoptera</taxon>
        <taxon>Endopterygota</taxon>
        <taxon>Coleoptera</taxon>
        <taxon>Polyphaga</taxon>
        <taxon>Cucujiformia</taxon>
        <taxon>Curculionidae</taxon>
        <taxon>Ceutorhynchinae</taxon>
        <taxon>Ceutorhynchus</taxon>
    </lineage>
</organism>
<dbReference type="InterPro" id="IPR045811">
    <property type="entry name" value="MTP_lip-bd"/>
</dbReference>
<dbReference type="Proteomes" id="UP001152799">
    <property type="component" value="Chromosome 9"/>
</dbReference>
<dbReference type="Pfam" id="PF01347">
    <property type="entry name" value="Vitellogenin_N"/>
    <property type="match status" value="2"/>
</dbReference>
<dbReference type="SUPFAM" id="SSF56968">
    <property type="entry name" value="Lipovitellin-phosvitin complex, beta-sheet shell regions"/>
    <property type="match status" value="1"/>
</dbReference>
<evidence type="ECO:0000259" key="6">
    <source>
        <dbReference type="PROSITE" id="PS51211"/>
    </source>
</evidence>
<proteinExistence type="predicted"/>
<dbReference type="InterPro" id="IPR015819">
    <property type="entry name" value="Lipid_transp_b-sht_shell"/>
</dbReference>
<evidence type="ECO:0000313" key="7">
    <source>
        <dbReference type="EMBL" id="CAG9774022.1"/>
    </source>
</evidence>
<keyword evidence="2" id="KW-0813">Transport</keyword>
<dbReference type="OrthoDB" id="5865932at2759"/>
<dbReference type="Gene3D" id="1.25.10.20">
    <property type="entry name" value="Vitellinogen, superhelical"/>
    <property type="match status" value="1"/>
</dbReference>
<name>A0A9N9N344_9CUCU</name>
<dbReference type="GO" id="GO:0005794">
    <property type="term" value="C:Golgi apparatus"/>
    <property type="evidence" value="ECO:0007669"/>
    <property type="project" value="TreeGrafter"/>
</dbReference>
<dbReference type="EMBL" id="OU892285">
    <property type="protein sequence ID" value="CAG9774022.1"/>
    <property type="molecule type" value="Genomic_DNA"/>
</dbReference>
<dbReference type="InterPro" id="IPR001747">
    <property type="entry name" value="Vitellogenin_N"/>
</dbReference>
<dbReference type="Pfam" id="PF19444">
    <property type="entry name" value="MTP_lip_bd"/>
    <property type="match status" value="1"/>
</dbReference>
<evidence type="ECO:0000256" key="1">
    <source>
        <dbReference type="ARBA" id="ARBA00004240"/>
    </source>
</evidence>
<dbReference type="GO" id="GO:0005548">
    <property type="term" value="F:phospholipid transporter activity"/>
    <property type="evidence" value="ECO:0007669"/>
    <property type="project" value="InterPro"/>
</dbReference>
<dbReference type="SUPFAM" id="SSF48431">
    <property type="entry name" value="Lipovitellin-phosvitin complex, superhelical domain"/>
    <property type="match status" value="1"/>
</dbReference>
<sequence length="870" mass="97583">MSSRINLYLIYTTFCTLCSGFVLISSAAGSNFKFFPAGETSIYRWKSSVILNEIEANSREIGFLLEGQLNVNSLWQNEEWTLLKLEVVEPKIQPKSNIANSKLDLDKNPFIIVLKNGAIERFFLPKQDKIASKNLKRGIASLFQLNFEPGASETDASGHCNVSSHLIQRKTKSDCFYDDLESLKHSDEILGTKILSERINEYTYDDKIVKTITSKERHEIFIEAKQQLGSIIKSEQIIIHQGTITITKMNAATIEIALSEAAKDLTEASLITEADSKQNHKQFNKEVGLVREHLRNQHLGSIKSAKAFLDLLSIARTASKDDISKTLSSKKNKDVVLQLYDILGYAQTQNSHKAVMKTLHLDSEEHTDQIERYLWALSFSTHPNIEIVEDLLNKFKKYSQIPAKVRDTLILSLASLARTLASSQKHDYQTSKVLRNIEEAIINGLDYAKDIERFVYLNALKNLQSPSTIPKLMQILQSGSLKEEVLAWRALKAFGKKFWTTDLLKLAKKTLYQLDKAHDTSSRTLAADLLLESKPTETTLQDLLYFAASNETNFEIKQYVFQSVKMMADKYELFNSKLQNIIKNSKKLNNYSALAPRGLSTALRRSIFKGASVNGSLISVQEIKAGIVKRGVVDVVLDKNGISKELFTLGIFAGGLSSFTSSSSTTETEDEENSIAGMELTLMGTQIRPFVFFEGSGELMGHVWSGTASEITPAFQALILVQDHEDYLRLGNGFLVQINLKGAVSFDLSGKIEVSIWNRNAQSLIKKSVGYVTKGCIKVDTDFVKSQLEFEGSVEPKLNLEIDADFSDNVKLCMRLSQPDSIFRHSIAKLESIPTGKYEKKFALNRKMDLPGSTYALNRKNDLMCSEIFS</sequence>
<dbReference type="GO" id="GO:0005783">
    <property type="term" value="C:endoplasmic reticulum"/>
    <property type="evidence" value="ECO:0007669"/>
    <property type="project" value="UniProtKB-SubCell"/>
</dbReference>
<dbReference type="InterPro" id="IPR015816">
    <property type="entry name" value="Vitellinogen_b-sht_N"/>
</dbReference>
<dbReference type="GO" id="GO:0008289">
    <property type="term" value="F:lipid binding"/>
    <property type="evidence" value="ECO:0007669"/>
    <property type="project" value="InterPro"/>
</dbReference>
<dbReference type="SMART" id="SM00638">
    <property type="entry name" value="LPD_N"/>
    <property type="match status" value="1"/>
</dbReference>
<dbReference type="GO" id="GO:0016323">
    <property type="term" value="C:basolateral plasma membrane"/>
    <property type="evidence" value="ECO:0007669"/>
    <property type="project" value="TreeGrafter"/>
</dbReference>
<dbReference type="InterPro" id="IPR039988">
    <property type="entry name" value="MTTP"/>
</dbReference>
<evidence type="ECO:0000313" key="8">
    <source>
        <dbReference type="Proteomes" id="UP001152799"/>
    </source>
</evidence>
<dbReference type="Gene3D" id="2.30.230.10">
    <property type="entry name" value="Lipovitellin, beta-sheet shell regions, chain A"/>
    <property type="match status" value="1"/>
</dbReference>
<evidence type="ECO:0000256" key="4">
    <source>
        <dbReference type="ARBA" id="ARBA00022824"/>
    </source>
</evidence>
<dbReference type="PANTHER" id="PTHR13024">
    <property type="entry name" value="MICROSOMAL TRIGLYCERIDE TRANSFER PROTEIN, LARGE SUBUNIT"/>
    <property type="match status" value="1"/>
</dbReference>
<accession>A0A9N9N344</accession>
<gene>
    <name evidence="7" type="ORF">CEUTPL_LOCUS14405</name>
</gene>
<comment type="caution">
    <text evidence="5">Lacks conserved residue(s) required for the propagation of feature annotation.</text>
</comment>
<dbReference type="GO" id="GO:0042157">
    <property type="term" value="P:lipoprotein metabolic process"/>
    <property type="evidence" value="ECO:0007669"/>
    <property type="project" value="TreeGrafter"/>
</dbReference>
<dbReference type="InterPro" id="IPR011030">
    <property type="entry name" value="Lipovitellin_superhlx_dom"/>
</dbReference>
<keyword evidence="8" id="KW-1185">Reference proteome</keyword>
<evidence type="ECO:0000256" key="5">
    <source>
        <dbReference type="PROSITE-ProRule" id="PRU00557"/>
    </source>
</evidence>
<keyword evidence="3" id="KW-0732">Signal</keyword>
<comment type="subcellular location">
    <subcellularLocation>
        <location evidence="1">Endoplasmic reticulum</location>
    </subcellularLocation>
</comment>
<keyword evidence="4" id="KW-0256">Endoplasmic reticulum</keyword>